<dbReference type="PANTHER" id="PTHR13593:SF140">
    <property type="entry name" value="PLC-LIKE PHOSPHODIESTERASE"/>
    <property type="match status" value="1"/>
</dbReference>
<accession>A0A9N9G5M6</accession>
<dbReference type="AlphaFoldDB" id="A0A9N9G5M6"/>
<name>A0A9N9G5M6_9GLOM</name>
<feature type="transmembrane region" description="Helical" evidence="1">
    <location>
        <begin position="220"/>
        <end position="238"/>
    </location>
</feature>
<keyword evidence="1" id="KW-0472">Membrane</keyword>
<dbReference type="Pfam" id="PF26146">
    <property type="entry name" value="PI-PLC_X"/>
    <property type="match status" value="2"/>
</dbReference>
<comment type="caution">
    <text evidence="2">The sequence shown here is derived from an EMBL/GenBank/DDBJ whole genome shotgun (WGS) entry which is preliminary data.</text>
</comment>
<protein>
    <submittedName>
        <fullName evidence="2">16150_t:CDS:1</fullName>
    </submittedName>
</protein>
<reference evidence="2" key="1">
    <citation type="submission" date="2021-06" db="EMBL/GenBank/DDBJ databases">
        <authorList>
            <person name="Kallberg Y."/>
            <person name="Tangrot J."/>
            <person name="Rosling A."/>
        </authorList>
    </citation>
    <scope>NUCLEOTIDE SEQUENCE</scope>
    <source>
        <strain evidence="2">IN212</strain>
    </source>
</reference>
<dbReference type="InterPro" id="IPR051057">
    <property type="entry name" value="PI-PLC_domain"/>
</dbReference>
<evidence type="ECO:0000256" key="1">
    <source>
        <dbReference type="SAM" id="Phobius"/>
    </source>
</evidence>
<dbReference type="PROSITE" id="PS50007">
    <property type="entry name" value="PIPLC_X_DOMAIN"/>
    <property type="match status" value="1"/>
</dbReference>
<dbReference type="Proteomes" id="UP000789396">
    <property type="component" value="Unassembled WGS sequence"/>
</dbReference>
<proteinExistence type="predicted"/>
<dbReference type="Gene3D" id="3.20.20.190">
    <property type="entry name" value="Phosphatidylinositol (PI) phosphodiesterase"/>
    <property type="match status" value="1"/>
</dbReference>
<dbReference type="GO" id="GO:0006629">
    <property type="term" value="P:lipid metabolic process"/>
    <property type="evidence" value="ECO:0007669"/>
    <property type="project" value="InterPro"/>
</dbReference>
<keyword evidence="1" id="KW-0812">Transmembrane</keyword>
<evidence type="ECO:0000313" key="2">
    <source>
        <dbReference type="EMBL" id="CAG8578798.1"/>
    </source>
</evidence>
<dbReference type="EMBL" id="CAJVPZ010006843">
    <property type="protein sequence ID" value="CAG8578798.1"/>
    <property type="molecule type" value="Genomic_DNA"/>
</dbReference>
<gene>
    <name evidence="2" type="ORF">RFULGI_LOCUS5762</name>
</gene>
<organism evidence="2 3">
    <name type="scientific">Racocetra fulgida</name>
    <dbReference type="NCBI Taxonomy" id="60492"/>
    <lineage>
        <taxon>Eukaryota</taxon>
        <taxon>Fungi</taxon>
        <taxon>Fungi incertae sedis</taxon>
        <taxon>Mucoromycota</taxon>
        <taxon>Glomeromycotina</taxon>
        <taxon>Glomeromycetes</taxon>
        <taxon>Diversisporales</taxon>
        <taxon>Gigasporaceae</taxon>
        <taxon>Racocetra</taxon>
    </lineage>
</organism>
<dbReference type="OrthoDB" id="7984201at2759"/>
<keyword evidence="3" id="KW-1185">Reference proteome</keyword>
<sequence length="240" mass="26646">MRNNFVMATHNSYAFGNAIAANQHYNISTQLKDGVRVFLLAVLKNPDPTKSDIELCHTSCELLDAGTAADTLQNIATFLQNNPNDIITIFWRNYFSNLTAADIKTASDKADQRRPIYMLNHFLYTEVKSGPLDIDLPTRVTANLTNSASLQKHAQNCTTIFKQFPNFITVDFYDQGSPNLNPFSIVANYNGVQYTPTTYGNGVLPNDIATSNSAKIDLQTSLFTAFVSLLIVFIFAVVEL</sequence>
<dbReference type="GO" id="GO:0008081">
    <property type="term" value="F:phosphoric diester hydrolase activity"/>
    <property type="evidence" value="ECO:0007669"/>
    <property type="project" value="InterPro"/>
</dbReference>
<dbReference type="SUPFAM" id="SSF51695">
    <property type="entry name" value="PLC-like phosphodiesterases"/>
    <property type="match status" value="1"/>
</dbReference>
<evidence type="ECO:0000313" key="3">
    <source>
        <dbReference type="Proteomes" id="UP000789396"/>
    </source>
</evidence>
<dbReference type="PANTHER" id="PTHR13593">
    <property type="match status" value="1"/>
</dbReference>
<dbReference type="InterPro" id="IPR017946">
    <property type="entry name" value="PLC-like_Pdiesterase_TIM-brl"/>
</dbReference>
<keyword evidence="1" id="KW-1133">Transmembrane helix</keyword>